<reference evidence="2 3" key="1">
    <citation type="journal article" date="2018" name="Front. Plant Sci.">
        <title>Red Clover (Trifolium pratense) and Zigzag Clover (T. medium) - A Picture of Genomic Similarities and Differences.</title>
        <authorList>
            <person name="Dluhosova J."/>
            <person name="Istvanek J."/>
            <person name="Nedelnik J."/>
            <person name="Repkova J."/>
        </authorList>
    </citation>
    <scope>NUCLEOTIDE SEQUENCE [LARGE SCALE GENOMIC DNA]</scope>
    <source>
        <strain evidence="3">cv. 10/8</strain>
        <tissue evidence="2">Leaf</tissue>
    </source>
</reference>
<dbReference type="EMBL" id="LXQA010001688">
    <property type="protein sequence ID" value="MCH80956.1"/>
    <property type="molecule type" value="Genomic_DNA"/>
</dbReference>
<dbReference type="Pfam" id="PF11935">
    <property type="entry name" value="SYMPK_PTA1_N"/>
    <property type="match status" value="1"/>
</dbReference>
<evidence type="ECO:0000313" key="2">
    <source>
        <dbReference type="EMBL" id="MCH80956.1"/>
    </source>
</evidence>
<dbReference type="PANTHER" id="PTHR47184">
    <property type="entry name" value="PHOSPHATIDYLINOSITOL 3-AND 4-KINASE FAMILY PROTEIN-RELATED"/>
    <property type="match status" value="1"/>
</dbReference>
<protein>
    <submittedName>
        <fullName evidence="2">LCR/BET1-like protein</fullName>
    </submittedName>
</protein>
<dbReference type="InterPro" id="IPR032460">
    <property type="entry name" value="Symplekin/Pta1_N"/>
</dbReference>
<feature type="domain" description="Symplekin/Pta1 N-terminal" evidence="1">
    <location>
        <begin position="79"/>
        <end position="126"/>
    </location>
</feature>
<name>A0A392M122_9FABA</name>
<evidence type="ECO:0000259" key="1">
    <source>
        <dbReference type="Pfam" id="PF11935"/>
    </source>
</evidence>
<dbReference type="AlphaFoldDB" id="A0A392M122"/>
<comment type="caution">
    <text evidence="2">The sequence shown here is derived from an EMBL/GenBank/DDBJ whole genome shotgun (WGS) entry which is preliminary data.</text>
</comment>
<dbReference type="Gene3D" id="1.25.10.10">
    <property type="entry name" value="Leucine-rich Repeat Variant"/>
    <property type="match status" value="1"/>
</dbReference>
<proteinExistence type="predicted"/>
<sequence>MIGEIGLNNTEFLPDIVPVLIDVLDDDTPAVVRQAILCGIYLVPHLRKLRFSLEENESVGNVSETFGLEGLFSSELDSAVESAWECMLKFKDKVYSIAFQNGRGGAKLLALKFVEAVIRLYTLDPNGSTGPTSHQGFQL</sequence>
<dbReference type="InterPro" id="IPR011989">
    <property type="entry name" value="ARM-like"/>
</dbReference>
<evidence type="ECO:0000313" key="3">
    <source>
        <dbReference type="Proteomes" id="UP000265520"/>
    </source>
</evidence>
<keyword evidence="3" id="KW-1185">Reference proteome</keyword>
<dbReference type="Proteomes" id="UP000265520">
    <property type="component" value="Unassembled WGS sequence"/>
</dbReference>
<accession>A0A392M122</accession>
<dbReference type="PANTHER" id="PTHR47184:SF2">
    <property type="entry name" value="SYMPLEKIN"/>
    <property type="match status" value="1"/>
</dbReference>
<organism evidence="2 3">
    <name type="scientific">Trifolium medium</name>
    <dbReference type="NCBI Taxonomy" id="97028"/>
    <lineage>
        <taxon>Eukaryota</taxon>
        <taxon>Viridiplantae</taxon>
        <taxon>Streptophyta</taxon>
        <taxon>Embryophyta</taxon>
        <taxon>Tracheophyta</taxon>
        <taxon>Spermatophyta</taxon>
        <taxon>Magnoliopsida</taxon>
        <taxon>eudicotyledons</taxon>
        <taxon>Gunneridae</taxon>
        <taxon>Pentapetalae</taxon>
        <taxon>rosids</taxon>
        <taxon>fabids</taxon>
        <taxon>Fabales</taxon>
        <taxon>Fabaceae</taxon>
        <taxon>Papilionoideae</taxon>
        <taxon>50 kb inversion clade</taxon>
        <taxon>NPAAA clade</taxon>
        <taxon>Hologalegina</taxon>
        <taxon>IRL clade</taxon>
        <taxon>Trifolieae</taxon>
        <taxon>Trifolium</taxon>
    </lineage>
</organism>
<gene>
    <name evidence="2" type="ORF">A2U01_0001733</name>
</gene>